<dbReference type="InterPro" id="IPR009056">
    <property type="entry name" value="Cyt_c-like_dom"/>
</dbReference>
<sequence>MARHSVLVPVVLLALASAACSRSERAPADTDASAVVTPVAVDGRRLFLERCSVCHGKDAEGAQGPTLRGLAGRQAGTQDPFGYTAAMRALKFRWDVPTLDRFLEAPTEVVPGTAMVLAVPVAAERKALVMYLLSLEPIPEVADNDAHDAGPPPAPTPGLHVAKDALGGFRSDAPGVRRRITVADLPAPFATKARRNSAKVVEPPAGAAPKLPAGFHATVVTTLGKPRLLRTAPNGDLFVAESFSGQIMALHMSKDGTTVERTEAFAKGLDQPFGIAFFPPGPSPQWIYIAEQNKVIRFPYANGDLTPRGTAEVMVATLAPSTGGHAMRNLAFSNDGKRMFVAVGSESNVAEDLPARSPDEIRTFEASHGLGATWGPEESRADVLVFDPDGKNGRTFATGIRNCSGMTVQPKTGIVWCSTNERDGLGDDLVPDYVTRVRENAFYGWPWYYLGDHEDPRHAGKRTDLAGKVTVPDVLLQPHSAPLQITFYDGAMFPADYRGNALVALHGSWNRGGRTGYKVVRVLTKDGVPTGEYEDFMTGFVIDDAQVWARPVGITVGKDGALFVSDDANGRIWRVTYSK</sequence>
<dbReference type="Proteomes" id="UP001379533">
    <property type="component" value="Chromosome"/>
</dbReference>
<dbReference type="InterPro" id="IPR036909">
    <property type="entry name" value="Cyt_c-like_dom_sf"/>
</dbReference>
<evidence type="ECO:0000256" key="6">
    <source>
        <dbReference type="PROSITE-ProRule" id="PRU00433"/>
    </source>
</evidence>
<dbReference type="Gene3D" id="2.120.10.30">
    <property type="entry name" value="TolB, C-terminal domain"/>
    <property type="match status" value="1"/>
</dbReference>
<dbReference type="PANTHER" id="PTHR19328:SF53">
    <property type="entry name" value="MEMBRANE PROTEIN"/>
    <property type="match status" value="1"/>
</dbReference>
<evidence type="ECO:0000313" key="9">
    <source>
        <dbReference type="EMBL" id="WXA92420.1"/>
    </source>
</evidence>
<evidence type="ECO:0000256" key="1">
    <source>
        <dbReference type="ARBA" id="ARBA00022448"/>
    </source>
</evidence>
<organism evidence="9 10">
    <name type="scientific">Pendulispora brunnea</name>
    <dbReference type="NCBI Taxonomy" id="2905690"/>
    <lineage>
        <taxon>Bacteria</taxon>
        <taxon>Pseudomonadati</taxon>
        <taxon>Myxococcota</taxon>
        <taxon>Myxococcia</taxon>
        <taxon>Myxococcales</taxon>
        <taxon>Sorangiineae</taxon>
        <taxon>Pendulisporaceae</taxon>
        <taxon>Pendulispora</taxon>
    </lineage>
</organism>
<feature type="chain" id="PRO_5045899355" evidence="7">
    <location>
        <begin position="22"/>
        <end position="579"/>
    </location>
</feature>
<accession>A0ABZ2K5K2</accession>
<proteinExistence type="predicted"/>
<dbReference type="RefSeq" id="WP_394843023.1">
    <property type="nucleotide sequence ID" value="NZ_CP089982.1"/>
</dbReference>
<dbReference type="Pfam" id="PF00034">
    <property type="entry name" value="Cytochrom_C"/>
    <property type="match status" value="1"/>
</dbReference>
<evidence type="ECO:0000256" key="7">
    <source>
        <dbReference type="SAM" id="SignalP"/>
    </source>
</evidence>
<evidence type="ECO:0000256" key="4">
    <source>
        <dbReference type="ARBA" id="ARBA00022982"/>
    </source>
</evidence>
<dbReference type="Pfam" id="PF22807">
    <property type="entry name" value="TrAA12"/>
    <property type="match status" value="2"/>
</dbReference>
<dbReference type="PANTHER" id="PTHR19328">
    <property type="entry name" value="HEDGEHOG-INTERACTING PROTEIN"/>
    <property type="match status" value="1"/>
</dbReference>
<evidence type="ECO:0000256" key="2">
    <source>
        <dbReference type="ARBA" id="ARBA00022617"/>
    </source>
</evidence>
<dbReference type="PROSITE" id="PS51257">
    <property type="entry name" value="PROKAR_LIPOPROTEIN"/>
    <property type="match status" value="1"/>
</dbReference>
<dbReference type="EMBL" id="CP089982">
    <property type="protein sequence ID" value="WXA92420.1"/>
    <property type="molecule type" value="Genomic_DNA"/>
</dbReference>
<feature type="domain" description="Cytochrome c" evidence="8">
    <location>
        <begin position="38"/>
        <end position="136"/>
    </location>
</feature>
<dbReference type="InterPro" id="IPR002327">
    <property type="entry name" value="Cyt_c_1A/1B"/>
</dbReference>
<keyword evidence="3 6" id="KW-0479">Metal-binding</keyword>
<dbReference type="PROSITE" id="PS51007">
    <property type="entry name" value="CYTC"/>
    <property type="match status" value="1"/>
</dbReference>
<dbReference type="InterPro" id="IPR011041">
    <property type="entry name" value="Quinoprot_gluc/sorb_DH_b-prop"/>
</dbReference>
<feature type="signal peptide" evidence="7">
    <location>
        <begin position="1"/>
        <end position="21"/>
    </location>
</feature>
<name>A0ABZ2K5K2_9BACT</name>
<dbReference type="InterPro" id="IPR011042">
    <property type="entry name" value="6-blade_b-propeller_TolB-like"/>
</dbReference>
<dbReference type="Gene3D" id="1.10.760.10">
    <property type="entry name" value="Cytochrome c-like domain"/>
    <property type="match status" value="1"/>
</dbReference>
<keyword evidence="7" id="KW-0732">Signal</keyword>
<keyword evidence="10" id="KW-1185">Reference proteome</keyword>
<evidence type="ECO:0000259" key="8">
    <source>
        <dbReference type="PROSITE" id="PS51007"/>
    </source>
</evidence>
<dbReference type="PRINTS" id="PR00604">
    <property type="entry name" value="CYTCHRMECIAB"/>
</dbReference>
<keyword evidence="5 6" id="KW-0408">Iron</keyword>
<dbReference type="SUPFAM" id="SSF50952">
    <property type="entry name" value="Soluble quinoprotein glucose dehydrogenase"/>
    <property type="match status" value="1"/>
</dbReference>
<dbReference type="InterPro" id="IPR054539">
    <property type="entry name" value="Beta-prop_PDH"/>
</dbReference>
<evidence type="ECO:0000256" key="5">
    <source>
        <dbReference type="ARBA" id="ARBA00023004"/>
    </source>
</evidence>
<evidence type="ECO:0000313" key="10">
    <source>
        <dbReference type="Proteomes" id="UP001379533"/>
    </source>
</evidence>
<dbReference type="SUPFAM" id="SSF46626">
    <property type="entry name" value="Cytochrome c"/>
    <property type="match status" value="1"/>
</dbReference>
<keyword evidence="4" id="KW-0249">Electron transport</keyword>
<keyword evidence="2 6" id="KW-0349">Heme</keyword>
<evidence type="ECO:0000256" key="3">
    <source>
        <dbReference type="ARBA" id="ARBA00022723"/>
    </source>
</evidence>
<keyword evidence="1" id="KW-0813">Transport</keyword>
<gene>
    <name evidence="9" type="ORF">LZC95_38960</name>
</gene>
<reference evidence="9 10" key="1">
    <citation type="submission" date="2021-12" db="EMBL/GenBank/DDBJ databases">
        <title>Discovery of the Pendulisporaceae a myxobacterial family with distinct sporulation behavior and unique specialized metabolism.</title>
        <authorList>
            <person name="Garcia R."/>
            <person name="Popoff A."/>
            <person name="Bader C.D."/>
            <person name="Loehr J."/>
            <person name="Walesch S."/>
            <person name="Walt C."/>
            <person name="Boldt J."/>
            <person name="Bunk B."/>
            <person name="Haeckl F.J.F.P.J."/>
            <person name="Gunesch A.P."/>
            <person name="Birkelbach J."/>
            <person name="Nuebel U."/>
            <person name="Pietschmann T."/>
            <person name="Bach T."/>
            <person name="Mueller R."/>
        </authorList>
    </citation>
    <scope>NUCLEOTIDE SEQUENCE [LARGE SCALE GENOMIC DNA]</scope>
    <source>
        <strain evidence="9 10">MSr12523</strain>
    </source>
</reference>
<protein>
    <submittedName>
        <fullName evidence="9">PQQ-dependent sugar dehydrogenase</fullName>
    </submittedName>
</protein>